<keyword evidence="6" id="KW-0862">Zinc</keyword>
<dbReference type="GO" id="GO:0005507">
    <property type="term" value="F:copper ion binding"/>
    <property type="evidence" value="ECO:0007669"/>
    <property type="project" value="TreeGrafter"/>
</dbReference>
<evidence type="ECO:0000256" key="3">
    <source>
        <dbReference type="ARBA" id="ARBA00022679"/>
    </source>
</evidence>
<evidence type="ECO:0000256" key="6">
    <source>
        <dbReference type="ARBA" id="ARBA00022833"/>
    </source>
</evidence>
<evidence type="ECO:0000256" key="5">
    <source>
        <dbReference type="ARBA" id="ARBA00022801"/>
    </source>
</evidence>
<keyword evidence="5" id="KW-0378">Hydrolase</keyword>
<dbReference type="NCBIfam" id="TIGR00726">
    <property type="entry name" value="peptidoglycan editing factor PgeF"/>
    <property type="match status" value="1"/>
</dbReference>
<dbReference type="PANTHER" id="PTHR30616:SF2">
    <property type="entry name" value="PURINE NUCLEOSIDE PHOSPHORYLASE LACC1"/>
    <property type="match status" value="1"/>
</dbReference>
<name>A0A2M8VY24_9BURK</name>
<dbReference type="GO" id="GO:0017061">
    <property type="term" value="F:S-methyl-5-thioadenosine phosphorylase activity"/>
    <property type="evidence" value="ECO:0007669"/>
    <property type="project" value="UniProtKB-EC"/>
</dbReference>
<dbReference type="GO" id="GO:0016787">
    <property type="term" value="F:hydrolase activity"/>
    <property type="evidence" value="ECO:0007669"/>
    <property type="project" value="UniProtKB-KW"/>
</dbReference>
<proteinExistence type="inferred from homology"/>
<dbReference type="OrthoDB" id="4279at2"/>
<comment type="caution">
    <text evidence="11">The sequence shown here is derived from an EMBL/GenBank/DDBJ whole genome shotgun (WGS) entry which is preliminary data.</text>
</comment>
<organism evidence="11 12">
    <name type="scientific">Polynucleobacter brandtiae</name>
    <dbReference type="NCBI Taxonomy" id="1938816"/>
    <lineage>
        <taxon>Bacteria</taxon>
        <taxon>Pseudomonadati</taxon>
        <taxon>Pseudomonadota</taxon>
        <taxon>Betaproteobacteria</taxon>
        <taxon>Burkholderiales</taxon>
        <taxon>Burkholderiaceae</taxon>
        <taxon>Polynucleobacter</taxon>
    </lineage>
</organism>
<comment type="similarity">
    <text evidence="2 10">Belongs to the purine nucleoside phosphorylase YfiH/LACC1 family.</text>
</comment>
<dbReference type="RefSeq" id="WP_100378522.1">
    <property type="nucleotide sequence ID" value="NZ_CBCSBW010000004.1"/>
</dbReference>
<comment type="catalytic activity">
    <reaction evidence="9">
        <text>S-methyl-5'-thioadenosine + phosphate = 5-(methylsulfanyl)-alpha-D-ribose 1-phosphate + adenine</text>
        <dbReference type="Rhea" id="RHEA:11852"/>
        <dbReference type="ChEBI" id="CHEBI:16708"/>
        <dbReference type="ChEBI" id="CHEBI:17509"/>
        <dbReference type="ChEBI" id="CHEBI:43474"/>
        <dbReference type="ChEBI" id="CHEBI:58533"/>
        <dbReference type="EC" id="2.4.2.28"/>
    </reaction>
    <physiologicalReaction direction="left-to-right" evidence="9">
        <dbReference type="Rhea" id="RHEA:11853"/>
    </physiologicalReaction>
</comment>
<evidence type="ECO:0000256" key="4">
    <source>
        <dbReference type="ARBA" id="ARBA00022723"/>
    </source>
</evidence>
<dbReference type="EMBL" id="PGTX01000001">
    <property type="protein sequence ID" value="PJI82753.1"/>
    <property type="molecule type" value="Genomic_DNA"/>
</dbReference>
<dbReference type="SUPFAM" id="SSF64438">
    <property type="entry name" value="CNF1/YfiH-like putative cysteine hydrolases"/>
    <property type="match status" value="1"/>
</dbReference>
<protein>
    <recommendedName>
        <fullName evidence="10">Purine nucleoside phosphorylase</fullName>
    </recommendedName>
</protein>
<sequence length="261" mass="28022">MISVSSLPGHYLLPDWQPPVTIHSFCTTRFGGVSKPPFDQMNLGLNAGDEPQAVLKNRAILTRQLSSQPTWLKQVHGTEVSTPILRDALPLEPIVADAIVSDRPGEVLAILTADCMPVLFTTVAGDVIAAAHAGWKGLSGGVLENTVQAMLSLKPSLTPEAILVWMGPAIGPTAFEVGSDVLDAFSNQSESVLCDAFIPIPGRRGKYLASLEVLAADRLRSLGILSIARSGLCTYTDPQRFYSYRREGVTGRFASLIWIAP</sequence>
<evidence type="ECO:0000256" key="10">
    <source>
        <dbReference type="RuleBase" id="RU361274"/>
    </source>
</evidence>
<evidence type="ECO:0000256" key="1">
    <source>
        <dbReference type="ARBA" id="ARBA00000553"/>
    </source>
</evidence>
<dbReference type="CDD" id="cd16833">
    <property type="entry name" value="YfiH"/>
    <property type="match status" value="1"/>
</dbReference>
<keyword evidence="3" id="KW-0808">Transferase</keyword>
<reference evidence="11 12" key="1">
    <citation type="submission" date="2017-11" db="EMBL/GenBank/DDBJ databases">
        <title>Genomic Encyclopedia of Type Strains, Phase III (KMG-III): the genomes of soil and plant-associated and newly described type strains.</title>
        <authorList>
            <person name="Whitman W."/>
        </authorList>
    </citation>
    <scope>NUCLEOTIDE SEQUENCE [LARGE SCALE GENOMIC DNA]</scope>
    <source>
        <strain evidence="11 12">UB-Domo-W1</strain>
    </source>
</reference>
<keyword evidence="4" id="KW-0479">Metal-binding</keyword>
<accession>A0A2M8VY24</accession>
<dbReference type="AlphaFoldDB" id="A0A2M8VY24"/>
<dbReference type="PANTHER" id="PTHR30616">
    <property type="entry name" value="UNCHARACTERIZED PROTEIN YFIH"/>
    <property type="match status" value="1"/>
</dbReference>
<comment type="catalytic activity">
    <reaction evidence="1">
        <text>inosine + phosphate = alpha-D-ribose 1-phosphate + hypoxanthine</text>
        <dbReference type="Rhea" id="RHEA:27646"/>
        <dbReference type="ChEBI" id="CHEBI:17368"/>
        <dbReference type="ChEBI" id="CHEBI:17596"/>
        <dbReference type="ChEBI" id="CHEBI:43474"/>
        <dbReference type="ChEBI" id="CHEBI:57720"/>
        <dbReference type="EC" id="2.4.2.1"/>
    </reaction>
    <physiologicalReaction direction="left-to-right" evidence="1">
        <dbReference type="Rhea" id="RHEA:27647"/>
    </physiologicalReaction>
</comment>
<dbReference type="Pfam" id="PF02578">
    <property type="entry name" value="Cu-oxidase_4"/>
    <property type="match status" value="1"/>
</dbReference>
<keyword evidence="12" id="KW-1185">Reference proteome</keyword>
<dbReference type="Gene3D" id="3.60.140.10">
    <property type="entry name" value="CNF1/YfiH-like putative cysteine hydrolases"/>
    <property type="match status" value="1"/>
</dbReference>
<evidence type="ECO:0000256" key="7">
    <source>
        <dbReference type="ARBA" id="ARBA00047989"/>
    </source>
</evidence>
<dbReference type="InterPro" id="IPR038371">
    <property type="entry name" value="Cu_polyphenol_OxRdtase_sf"/>
</dbReference>
<dbReference type="Proteomes" id="UP000229366">
    <property type="component" value="Unassembled WGS sequence"/>
</dbReference>
<evidence type="ECO:0000256" key="8">
    <source>
        <dbReference type="ARBA" id="ARBA00048968"/>
    </source>
</evidence>
<gene>
    <name evidence="11" type="ORF">B0G85_0135</name>
</gene>
<evidence type="ECO:0000313" key="12">
    <source>
        <dbReference type="Proteomes" id="UP000229366"/>
    </source>
</evidence>
<evidence type="ECO:0000256" key="9">
    <source>
        <dbReference type="ARBA" id="ARBA00049893"/>
    </source>
</evidence>
<dbReference type="InterPro" id="IPR003730">
    <property type="entry name" value="Cu_polyphenol_OxRdtase"/>
</dbReference>
<evidence type="ECO:0000313" key="11">
    <source>
        <dbReference type="EMBL" id="PJI82753.1"/>
    </source>
</evidence>
<dbReference type="InterPro" id="IPR011324">
    <property type="entry name" value="Cytotoxic_necrot_fac-like_cat"/>
</dbReference>
<comment type="catalytic activity">
    <reaction evidence="8">
        <text>adenosine + phosphate = alpha-D-ribose 1-phosphate + adenine</text>
        <dbReference type="Rhea" id="RHEA:27642"/>
        <dbReference type="ChEBI" id="CHEBI:16335"/>
        <dbReference type="ChEBI" id="CHEBI:16708"/>
        <dbReference type="ChEBI" id="CHEBI:43474"/>
        <dbReference type="ChEBI" id="CHEBI:57720"/>
        <dbReference type="EC" id="2.4.2.1"/>
    </reaction>
    <physiologicalReaction direction="left-to-right" evidence="8">
        <dbReference type="Rhea" id="RHEA:27643"/>
    </physiologicalReaction>
</comment>
<comment type="catalytic activity">
    <reaction evidence="7">
        <text>adenosine + H2O + H(+) = inosine + NH4(+)</text>
        <dbReference type="Rhea" id="RHEA:24408"/>
        <dbReference type="ChEBI" id="CHEBI:15377"/>
        <dbReference type="ChEBI" id="CHEBI:15378"/>
        <dbReference type="ChEBI" id="CHEBI:16335"/>
        <dbReference type="ChEBI" id="CHEBI:17596"/>
        <dbReference type="ChEBI" id="CHEBI:28938"/>
        <dbReference type="EC" id="3.5.4.4"/>
    </reaction>
    <physiologicalReaction direction="left-to-right" evidence="7">
        <dbReference type="Rhea" id="RHEA:24409"/>
    </physiologicalReaction>
</comment>
<evidence type="ECO:0000256" key="2">
    <source>
        <dbReference type="ARBA" id="ARBA00007353"/>
    </source>
</evidence>